<dbReference type="Pfam" id="PF11951">
    <property type="entry name" value="Fungal_trans_2"/>
    <property type="match status" value="1"/>
</dbReference>
<feature type="region of interest" description="Disordered" evidence="7">
    <location>
        <begin position="638"/>
        <end position="702"/>
    </location>
</feature>
<evidence type="ECO:0000256" key="5">
    <source>
        <dbReference type="ARBA" id="ARBA00023163"/>
    </source>
</evidence>
<protein>
    <recommendedName>
        <fullName evidence="8">Zn(2)-C6 fungal-type domain-containing protein</fullName>
    </recommendedName>
</protein>
<evidence type="ECO:0000313" key="9">
    <source>
        <dbReference type="EMBL" id="KAI1612413.1"/>
    </source>
</evidence>
<feature type="domain" description="Zn(2)-C6 fungal-type" evidence="8">
    <location>
        <begin position="26"/>
        <end position="53"/>
    </location>
</feature>
<dbReference type="InterPro" id="IPR052360">
    <property type="entry name" value="Transcr_Regulatory_Proteins"/>
</dbReference>
<evidence type="ECO:0000259" key="8">
    <source>
        <dbReference type="Pfam" id="PF00172"/>
    </source>
</evidence>
<feature type="compositionally biased region" description="Basic and acidic residues" evidence="7">
    <location>
        <begin position="660"/>
        <end position="670"/>
    </location>
</feature>
<dbReference type="InterPro" id="IPR021858">
    <property type="entry name" value="Fun_TF"/>
</dbReference>
<dbReference type="Pfam" id="PF00172">
    <property type="entry name" value="Zn_clus"/>
    <property type="match status" value="1"/>
</dbReference>
<feature type="region of interest" description="Disordered" evidence="7">
    <location>
        <begin position="1"/>
        <end position="27"/>
    </location>
</feature>
<sequence length="702" mass="78117">MATGRLMDDEYSAPASDTFDQEGSQKTRKVKCDEQRPSCSRCLRAGRKCDGYAAIKPNAITTSGIAAYSIPFKIPGSQTDRQLLHYYCCQASWILSTYTDPTLWTELILQRSHNEPIIRNALVALSSLHKDYLCGDFQPASAGDGESRSTPTPAKTASMIARCHRQLRNYLSRNDASAQVALICSLIFYAFESLLGDSQKATWHLDRGLMLLKQSHLDEESHDDPLMVHLTTLLHNLDIQASAFDDRRAPMLNLVSESESRGVVDLVPDNFSDISQAERTLAKLQNWTLNYLIKQVGHRGRTKDELPANLPYERYALATQFDRFAAALSDLTGAQEVKATAEIAAQHRLDTQKLLLCQVHFHSFQHLFSDYLSNHKPTQAIKADECLHPSSTPFLEHDVAQSTPAHDTNALPISTGGQQFRNSQNALETTLSSITSLLGLSHSKGQPTSSPPRTYTLSTNLIAALYFISLKTTNPQTLSSALQLFSHPSIAHSRDGLWDAKTASFVVQNILKLRPNSQAHKTYHHNHNYDRTHEHMDKGTMPTMHTIRPYTPPNPSDAREMQKIQHMSHHHNLPMMQSRRLTVVMLDPNLEPHTNAETNTLGLISPTTNTIITTTASQPCDHDLLLLPPYLPSIMPPFLPQQQETTAPFPHTLSSASPGNKDRDCEHMSSLRESWPPVSNCRVPTNLRPGGSVPELDLGLSG</sequence>
<dbReference type="AlphaFoldDB" id="A0AAN6ICH6"/>
<dbReference type="Proteomes" id="UP001203852">
    <property type="component" value="Unassembled WGS sequence"/>
</dbReference>
<keyword evidence="1" id="KW-0479">Metal-binding</keyword>
<dbReference type="PANTHER" id="PTHR36206">
    <property type="entry name" value="ASPERCRYPTIN BIOSYNTHESIS CLUSTER-SPECIFIC TRANSCRIPTION REGULATOR ATNN-RELATED"/>
    <property type="match status" value="1"/>
</dbReference>
<accession>A0AAN6ICH6</accession>
<keyword evidence="5" id="KW-0804">Transcription</keyword>
<keyword evidence="3" id="KW-0805">Transcription regulation</keyword>
<dbReference type="GO" id="GO:0000981">
    <property type="term" value="F:DNA-binding transcription factor activity, RNA polymerase II-specific"/>
    <property type="evidence" value="ECO:0007669"/>
    <property type="project" value="InterPro"/>
</dbReference>
<dbReference type="InterPro" id="IPR036864">
    <property type="entry name" value="Zn2-C6_fun-type_DNA-bd_sf"/>
</dbReference>
<evidence type="ECO:0000256" key="7">
    <source>
        <dbReference type="SAM" id="MobiDB-lite"/>
    </source>
</evidence>
<evidence type="ECO:0000313" key="10">
    <source>
        <dbReference type="Proteomes" id="UP001203852"/>
    </source>
</evidence>
<gene>
    <name evidence="9" type="ORF">EDD36DRAFT_418583</name>
</gene>
<reference evidence="9" key="1">
    <citation type="journal article" date="2022" name="bioRxiv">
        <title>Deciphering the potential niche of two novel black yeast fungi from a biological soil crust based on their genomes, phenotypes, and melanin regulation.</title>
        <authorList>
            <consortium name="DOE Joint Genome Institute"/>
            <person name="Carr E.C."/>
            <person name="Barton Q."/>
            <person name="Grambo S."/>
            <person name="Sullivan M."/>
            <person name="Renfro C.M."/>
            <person name="Kuo A."/>
            <person name="Pangilinan J."/>
            <person name="Lipzen A."/>
            <person name="Keymanesh K."/>
            <person name="Savage E."/>
            <person name="Barry K."/>
            <person name="Grigoriev I.V."/>
            <person name="Riekhof W.R."/>
            <person name="Harris S.S."/>
        </authorList>
    </citation>
    <scope>NUCLEOTIDE SEQUENCE</scope>
    <source>
        <strain evidence="9">JF 03-4F</strain>
    </source>
</reference>
<name>A0AAN6ICH6_9EURO</name>
<keyword evidence="6" id="KW-0539">Nucleus</keyword>
<dbReference type="Gene3D" id="4.10.240.10">
    <property type="entry name" value="Zn(2)-C6 fungal-type DNA-binding domain"/>
    <property type="match status" value="1"/>
</dbReference>
<feature type="compositionally biased region" description="Polar residues" evidence="7">
    <location>
        <begin position="641"/>
        <end position="658"/>
    </location>
</feature>
<dbReference type="SUPFAM" id="SSF57701">
    <property type="entry name" value="Zn2/Cys6 DNA-binding domain"/>
    <property type="match status" value="1"/>
</dbReference>
<dbReference type="InterPro" id="IPR001138">
    <property type="entry name" value="Zn2Cys6_DnaBD"/>
</dbReference>
<keyword evidence="2" id="KW-0862">Zinc</keyword>
<dbReference type="GO" id="GO:0003677">
    <property type="term" value="F:DNA binding"/>
    <property type="evidence" value="ECO:0007669"/>
    <property type="project" value="UniProtKB-KW"/>
</dbReference>
<keyword evidence="10" id="KW-1185">Reference proteome</keyword>
<proteinExistence type="predicted"/>
<dbReference type="GO" id="GO:0008270">
    <property type="term" value="F:zinc ion binding"/>
    <property type="evidence" value="ECO:0007669"/>
    <property type="project" value="InterPro"/>
</dbReference>
<evidence type="ECO:0000256" key="4">
    <source>
        <dbReference type="ARBA" id="ARBA00023125"/>
    </source>
</evidence>
<dbReference type="EMBL" id="MU404354">
    <property type="protein sequence ID" value="KAI1612413.1"/>
    <property type="molecule type" value="Genomic_DNA"/>
</dbReference>
<organism evidence="9 10">
    <name type="scientific">Exophiala viscosa</name>
    <dbReference type="NCBI Taxonomy" id="2486360"/>
    <lineage>
        <taxon>Eukaryota</taxon>
        <taxon>Fungi</taxon>
        <taxon>Dikarya</taxon>
        <taxon>Ascomycota</taxon>
        <taxon>Pezizomycotina</taxon>
        <taxon>Eurotiomycetes</taxon>
        <taxon>Chaetothyriomycetidae</taxon>
        <taxon>Chaetothyriales</taxon>
        <taxon>Herpotrichiellaceae</taxon>
        <taxon>Exophiala</taxon>
    </lineage>
</organism>
<evidence type="ECO:0000256" key="3">
    <source>
        <dbReference type="ARBA" id="ARBA00023015"/>
    </source>
</evidence>
<evidence type="ECO:0000256" key="1">
    <source>
        <dbReference type="ARBA" id="ARBA00022723"/>
    </source>
</evidence>
<evidence type="ECO:0000256" key="2">
    <source>
        <dbReference type="ARBA" id="ARBA00022833"/>
    </source>
</evidence>
<dbReference type="PANTHER" id="PTHR36206:SF4">
    <property type="entry name" value="HYPOTHETICAL CONSERVED PROTEIN (EUROFUNG)-RELATED"/>
    <property type="match status" value="1"/>
</dbReference>
<comment type="caution">
    <text evidence="9">The sequence shown here is derived from an EMBL/GenBank/DDBJ whole genome shotgun (WGS) entry which is preliminary data.</text>
</comment>
<dbReference type="CDD" id="cd00067">
    <property type="entry name" value="GAL4"/>
    <property type="match status" value="1"/>
</dbReference>
<evidence type="ECO:0000256" key="6">
    <source>
        <dbReference type="ARBA" id="ARBA00023242"/>
    </source>
</evidence>
<keyword evidence="4" id="KW-0238">DNA-binding</keyword>